<accession>A0A1Z5J7D4</accession>
<feature type="compositionally biased region" description="Polar residues" evidence="1">
    <location>
        <begin position="35"/>
        <end position="49"/>
    </location>
</feature>
<keyword evidence="2" id="KW-1133">Transmembrane helix</keyword>
<feature type="transmembrane region" description="Helical" evidence="2">
    <location>
        <begin position="399"/>
        <end position="420"/>
    </location>
</feature>
<evidence type="ECO:0000256" key="2">
    <source>
        <dbReference type="SAM" id="Phobius"/>
    </source>
</evidence>
<dbReference type="EMBL" id="BDSP01000013">
    <property type="protein sequence ID" value="GAX09904.1"/>
    <property type="molecule type" value="Genomic_DNA"/>
</dbReference>
<evidence type="ECO:0000256" key="1">
    <source>
        <dbReference type="SAM" id="MobiDB-lite"/>
    </source>
</evidence>
<dbReference type="InParanoid" id="A0A1Z5J7D4"/>
<dbReference type="OrthoDB" id="412895at2759"/>
<dbReference type="AlphaFoldDB" id="A0A1Z5J7D4"/>
<keyword evidence="3" id="KW-0732">Signal</keyword>
<feature type="transmembrane region" description="Helical" evidence="2">
    <location>
        <begin position="330"/>
        <end position="351"/>
    </location>
</feature>
<reference evidence="4 5" key="1">
    <citation type="journal article" date="2015" name="Plant Cell">
        <title>Oil accumulation by the oleaginous diatom Fistulifera solaris as revealed by the genome and transcriptome.</title>
        <authorList>
            <person name="Tanaka T."/>
            <person name="Maeda Y."/>
            <person name="Veluchamy A."/>
            <person name="Tanaka M."/>
            <person name="Abida H."/>
            <person name="Marechal E."/>
            <person name="Bowler C."/>
            <person name="Muto M."/>
            <person name="Sunaga Y."/>
            <person name="Tanaka M."/>
            <person name="Yoshino T."/>
            <person name="Taniguchi T."/>
            <person name="Fukuda Y."/>
            <person name="Nemoto M."/>
            <person name="Matsumoto M."/>
            <person name="Wong P.S."/>
            <person name="Aburatani S."/>
            <person name="Fujibuchi W."/>
        </authorList>
    </citation>
    <scope>NUCLEOTIDE SEQUENCE [LARGE SCALE GENOMIC DNA]</scope>
    <source>
        <strain evidence="4 5">JPCC DA0580</strain>
    </source>
</reference>
<gene>
    <name evidence="4" type="ORF">FisN_11Lh111</name>
</gene>
<evidence type="ECO:0000313" key="4">
    <source>
        <dbReference type="EMBL" id="GAX09904.1"/>
    </source>
</evidence>
<comment type="caution">
    <text evidence="4">The sequence shown here is derived from an EMBL/GenBank/DDBJ whole genome shotgun (WGS) entry which is preliminary data.</text>
</comment>
<dbReference type="Proteomes" id="UP000198406">
    <property type="component" value="Unassembled WGS sequence"/>
</dbReference>
<sequence>MKVLLHRLQLSLVLYLIRKTFVDGFSGNRLPTARQRPTTRPASFFSMTKNDSEETSDSANSTGKGPNFRKGAGSVRRRCVDYPKYAYDAGTKEVKVLTSTGLKDGSLNAEAMRTRLLEDRSYARSEPFLMDNMMNPPTLADLSPPKEAFRDKFFISTPANLLSFLVAYLLFPPIIHGMEFVINTSGPQLEEILTTYAPGVSILYGTFVSLTLSILYNRQRTIQDNVAMETSLLSVITRSLISLLRDDECKLIEAGQCAADQIRTLVKTSRGEELMLLMYNDPYARMMEIIDLYEFQQGDEVKQRALISYSRDTIRELIKYRSKRLSDESLALPPTHFFILNSLTLLILLSYTVSVLATLEANGDPSNTSSILFGSLASTYFLFYNFAKDLNNPFQGVYQVRYCGIVIMSRLRLVLTWIIIIDAKIRRSCAASHLMGIKWVIANHPSLKNFVDFEEVKEENGAVLIRSPGVGDVWFERDDIYFVDGNGEGSQPQSSFWKGK</sequence>
<organism evidence="4 5">
    <name type="scientific">Fistulifera solaris</name>
    <name type="common">Oleaginous diatom</name>
    <dbReference type="NCBI Taxonomy" id="1519565"/>
    <lineage>
        <taxon>Eukaryota</taxon>
        <taxon>Sar</taxon>
        <taxon>Stramenopiles</taxon>
        <taxon>Ochrophyta</taxon>
        <taxon>Bacillariophyta</taxon>
        <taxon>Bacillariophyceae</taxon>
        <taxon>Bacillariophycidae</taxon>
        <taxon>Naviculales</taxon>
        <taxon>Naviculaceae</taxon>
        <taxon>Fistulifera</taxon>
    </lineage>
</organism>
<feature type="signal peptide" evidence="3">
    <location>
        <begin position="1"/>
        <end position="24"/>
    </location>
</feature>
<keyword evidence="2" id="KW-0472">Membrane</keyword>
<protein>
    <submittedName>
        <fullName evidence="4">Uncharacterized protein</fullName>
    </submittedName>
</protein>
<feature type="transmembrane region" description="Helical" evidence="2">
    <location>
        <begin position="153"/>
        <end position="175"/>
    </location>
</feature>
<proteinExistence type="predicted"/>
<evidence type="ECO:0000256" key="3">
    <source>
        <dbReference type="SAM" id="SignalP"/>
    </source>
</evidence>
<name>A0A1Z5J7D4_FISSO</name>
<feature type="transmembrane region" description="Helical" evidence="2">
    <location>
        <begin position="371"/>
        <end position="387"/>
    </location>
</feature>
<feature type="region of interest" description="Disordered" evidence="1">
    <location>
        <begin position="32"/>
        <end position="72"/>
    </location>
</feature>
<feature type="chain" id="PRO_5012419059" evidence="3">
    <location>
        <begin position="25"/>
        <end position="500"/>
    </location>
</feature>
<dbReference type="Pfam" id="PF14023">
    <property type="entry name" value="Bestrophin-like"/>
    <property type="match status" value="1"/>
</dbReference>
<dbReference type="InterPro" id="IPR025333">
    <property type="entry name" value="DUF4239"/>
</dbReference>
<evidence type="ECO:0000313" key="5">
    <source>
        <dbReference type="Proteomes" id="UP000198406"/>
    </source>
</evidence>
<feature type="transmembrane region" description="Helical" evidence="2">
    <location>
        <begin position="195"/>
        <end position="216"/>
    </location>
</feature>
<keyword evidence="5" id="KW-1185">Reference proteome</keyword>
<keyword evidence="2" id="KW-0812">Transmembrane</keyword>